<feature type="binding site" evidence="2">
    <location>
        <begin position="114"/>
        <end position="115"/>
    </location>
    <ligand>
        <name>ATP</name>
        <dbReference type="ChEBI" id="CHEBI:30616"/>
    </ligand>
</feature>
<feature type="binding site" evidence="2">
    <location>
        <position position="206"/>
    </location>
    <ligand>
        <name>Mg(2+)</name>
        <dbReference type="ChEBI" id="CHEBI:18420"/>
        <label>5</label>
    </ligand>
</feature>
<dbReference type="HAMAP" id="MF_02128">
    <property type="entry name" value="TMP_kinase"/>
    <property type="match status" value="1"/>
</dbReference>
<feature type="binding site" evidence="2">
    <location>
        <position position="205"/>
    </location>
    <ligand>
        <name>ATP</name>
        <dbReference type="ChEBI" id="CHEBI:30616"/>
    </ligand>
</feature>
<dbReference type="GO" id="GO:0005524">
    <property type="term" value="F:ATP binding"/>
    <property type="evidence" value="ECO:0007669"/>
    <property type="project" value="UniProtKB-UniRule"/>
</dbReference>
<feature type="binding site" evidence="2">
    <location>
        <position position="39"/>
    </location>
    <ligand>
        <name>Mg(2+)</name>
        <dbReference type="ChEBI" id="CHEBI:18420"/>
        <label>1</label>
    </ligand>
</feature>
<reference evidence="5 6" key="1">
    <citation type="submission" date="2018-10" db="EMBL/GenBank/DDBJ databases">
        <title>Propagation and draft genome sequences of three atypical Erhlichia ruminantium isolates.</title>
        <authorList>
            <person name="Liebenberg J."/>
            <person name="Steyn H."/>
            <person name="Josemans A."/>
            <person name="Zweygarth E."/>
        </authorList>
    </citation>
    <scope>NUCLEOTIDE SEQUENCE [LARGE SCALE GENOMIC DNA]</scope>
    <source>
        <strain evidence="5 6">Omatjenne</strain>
    </source>
</reference>
<accession>A0AAE6QA74</accession>
<dbReference type="Gene3D" id="3.30.1330.10">
    <property type="entry name" value="PurM-like, N-terminal domain"/>
    <property type="match status" value="1"/>
</dbReference>
<dbReference type="NCBIfam" id="TIGR01379">
    <property type="entry name" value="thiL"/>
    <property type="match status" value="1"/>
</dbReference>
<dbReference type="InterPro" id="IPR036921">
    <property type="entry name" value="PurM-like_N_sf"/>
</dbReference>
<comment type="catalytic activity">
    <reaction evidence="2">
        <text>thiamine phosphate + ATP = thiamine diphosphate + ADP</text>
        <dbReference type="Rhea" id="RHEA:15913"/>
        <dbReference type="ChEBI" id="CHEBI:30616"/>
        <dbReference type="ChEBI" id="CHEBI:37575"/>
        <dbReference type="ChEBI" id="CHEBI:58937"/>
        <dbReference type="ChEBI" id="CHEBI:456216"/>
        <dbReference type="EC" id="2.7.4.16"/>
    </reaction>
</comment>
<feature type="binding site" evidence="2">
    <location>
        <position position="46"/>
    </location>
    <ligand>
        <name>substrate</name>
    </ligand>
</feature>
<feature type="binding site" evidence="2">
    <location>
        <position position="67"/>
    </location>
    <ligand>
        <name>Mg(2+)</name>
        <dbReference type="ChEBI" id="CHEBI:18420"/>
        <label>4</label>
    </ligand>
</feature>
<dbReference type="AlphaFoldDB" id="A0AAE6QA74"/>
<comment type="function">
    <text evidence="2">Catalyzes the ATP-dependent phosphorylation of thiamine-monophosphate (TMP) to form thiamine-pyrophosphate (TPP), the active form of vitamin B1.</text>
</comment>
<dbReference type="Pfam" id="PF02769">
    <property type="entry name" value="AIRS_C"/>
    <property type="match status" value="1"/>
</dbReference>
<dbReference type="Pfam" id="PF00586">
    <property type="entry name" value="AIRS"/>
    <property type="match status" value="1"/>
</dbReference>
<gene>
    <name evidence="2 5" type="primary">thiL</name>
    <name evidence="5" type="ORF">EDL80_02800</name>
</gene>
<feature type="domain" description="PurM-like N-terminal" evidence="3">
    <location>
        <begin position="21"/>
        <end position="133"/>
    </location>
</feature>
<keyword evidence="2" id="KW-0460">Magnesium</keyword>
<protein>
    <recommendedName>
        <fullName evidence="2">Thiamine-monophosphate kinase</fullName>
        <shortName evidence="2">TMP kinase</shortName>
        <shortName evidence="2">Thiamine-phosphate kinase</shortName>
        <ecNumber evidence="2">2.7.4.16</ecNumber>
    </recommendedName>
</protein>
<dbReference type="GO" id="GO:0009229">
    <property type="term" value="P:thiamine diphosphate biosynthetic process"/>
    <property type="evidence" value="ECO:0007669"/>
    <property type="project" value="UniProtKB-UniRule"/>
</dbReference>
<feature type="binding site" evidence="2">
    <location>
        <position position="255"/>
    </location>
    <ligand>
        <name>substrate</name>
    </ligand>
</feature>
<dbReference type="EC" id="2.7.4.16" evidence="2"/>
<dbReference type="GO" id="GO:0009228">
    <property type="term" value="P:thiamine biosynthetic process"/>
    <property type="evidence" value="ECO:0007669"/>
    <property type="project" value="UniProtKB-KW"/>
</dbReference>
<dbReference type="InterPro" id="IPR010918">
    <property type="entry name" value="PurM-like_C_dom"/>
</dbReference>
<dbReference type="PANTHER" id="PTHR30270:SF0">
    <property type="entry name" value="THIAMINE-MONOPHOSPHATE KINASE"/>
    <property type="match status" value="1"/>
</dbReference>
<evidence type="ECO:0000259" key="4">
    <source>
        <dbReference type="Pfam" id="PF02769"/>
    </source>
</evidence>
<comment type="pathway">
    <text evidence="2">Cofactor biosynthesis; thiamine diphosphate biosynthesis; thiamine diphosphate from thiamine phosphate: step 1/1.</text>
</comment>
<comment type="caution">
    <text evidence="2">Lacks conserved residue(s) required for the propagation of feature annotation.</text>
</comment>
<feature type="binding site" evidence="2">
    <location>
        <position position="67"/>
    </location>
    <ligand>
        <name>Mg(2+)</name>
        <dbReference type="ChEBI" id="CHEBI:18420"/>
        <label>3</label>
    </ligand>
</feature>
<organism evidence="5 6">
    <name type="scientific">Ehrlichia ruminantium</name>
    <name type="common">heartwater rickettsia</name>
    <name type="synonym">Cowdria ruminantium</name>
    <dbReference type="NCBI Taxonomy" id="779"/>
    <lineage>
        <taxon>Bacteria</taxon>
        <taxon>Pseudomonadati</taxon>
        <taxon>Pseudomonadota</taxon>
        <taxon>Alphaproteobacteria</taxon>
        <taxon>Rickettsiales</taxon>
        <taxon>Anaplasmataceae</taxon>
        <taxon>Ehrlichia</taxon>
    </lineage>
</organism>
<dbReference type="CDD" id="cd02194">
    <property type="entry name" value="ThiL"/>
    <property type="match status" value="1"/>
</dbReference>
<evidence type="ECO:0000313" key="6">
    <source>
        <dbReference type="Proteomes" id="UP000422822"/>
    </source>
</evidence>
<name>A0AAE6QA74_EHRRU</name>
<dbReference type="InterPro" id="IPR016188">
    <property type="entry name" value="PurM-like_N"/>
</dbReference>
<dbReference type="EMBL" id="CP033455">
    <property type="protein sequence ID" value="QGR03484.1"/>
    <property type="molecule type" value="Genomic_DNA"/>
</dbReference>
<dbReference type="SUPFAM" id="SSF55326">
    <property type="entry name" value="PurM N-terminal domain-like"/>
    <property type="match status" value="1"/>
</dbReference>
<comment type="similarity">
    <text evidence="2">Belongs to the thiamine-monophosphate kinase family.</text>
</comment>
<feature type="binding site" evidence="2">
    <location>
        <position position="141"/>
    </location>
    <ligand>
        <name>ATP</name>
        <dbReference type="ChEBI" id="CHEBI:30616"/>
    </ligand>
</feature>
<dbReference type="PANTHER" id="PTHR30270">
    <property type="entry name" value="THIAMINE-MONOPHOSPHATE KINASE"/>
    <property type="match status" value="1"/>
</dbReference>
<proteinExistence type="inferred from homology"/>
<dbReference type="Gene3D" id="3.90.650.10">
    <property type="entry name" value="PurM-like C-terminal domain"/>
    <property type="match status" value="1"/>
</dbReference>
<feature type="binding site" evidence="2">
    <location>
        <position position="39"/>
    </location>
    <ligand>
        <name>Mg(2+)</name>
        <dbReference type="ChEBI" id="CHEBI:18420"/>
        <label>2</label>
    </ligand>
</feature>
<feature type="binding site" evidence="2">
    <location>
        <position position="67"/>
    </location>
    <ligand>
        <name>Mg(2+)</name>
        <dbReference type="ChEBI" id="CHEBI:18420"/>
        <label>2</label>
    </ligand>
</feature>
<evidence type="ECO:0000313" key="5">
    <source>
        <dbReference type="EMBL" id="QGR03484.1"/>
    </source>
</evidence>
<sequence>MKEFEYIQNYIYRLDNSSSIGDDAAIINCTENQLVVTKDLLIEEVHFLKNCKPSILAKKALRSNLSDIAAMGAVPYGYCLGLVLPNDISHNWWQDFTNSLKEEHKIFDIILLGGDTTSYKNNTIIISITAFGINNGNLLKRSGAKIGDFIYVSGTIGDAALGLLVYQNIIQKNYQNLKNKYDIPQPRINLGININQIASSCIDISDGLIQDMEHICNTSNVGASVYINQIPLSNETKEILHDVPNYINLVLSGGDDYELIFTANPKFTDLIKDISKKSGTKITKIGEITKGNSVTLYDNLNNIVTLDRKGFNHFTSNDII</sequence>
<dbReference type="InterPro" id="IPR006283">
    <property type="entry name" value="ThiL-like"/>
</dbReference>
<keyword evidence="2" id="KW-0547">Nucleotide-binding</keyword>
<dbReference type="GO" id="GO:0009030">
    <property type="term" value="F:thiamine-phosphate kinase activity"/>
    <property type="evidence" value="ECO:0007669"/>
    <property type="project" value="UniProtKB-UniRule"/>
</dbReference>
<keyword evidence="1 2" id="KW-0784">Thiamine biosynthesis</keyword>
<keyword evidence="2 5" id="KW-0808">Transferase</keyword>
<evidence type="ECO:0000256" key="2">
    <source>
        <dbReference type="HAMAP-Rule" id="MF_02128"/>
    </source>
</evidence>
<feature type="binding site" evidence="2">
    <location>
        <position position="115"/>
    </location>
    <ligand>
        <name>Mg(2+)</name>
        <dbReference type="ChEBI" id="CHEBI:18420"/>
        <label>1</label>
    </ligand>
</feature>
<keyword evidence="2" id="KW-0067">ATP-binding</keyword>
<comment type="miscellaneous">
    <text evidence="2">Reaction mechanism of ThiL seems to utilize a direct, inline transfer of the gamma-phosphate of ATP to TMP rather than a phosphorylated enzyme intermediate.</text>
</comment>
<evidence type="ECO:0000256" key="1">
    <source>
        <dbReference type="ARBA" id="ARBA00022977"/>
    </source>
</evidence>
<feature type="binding site" evidence="2">
    <location>
        <position position="37"/>
    </location>
    <ligand>
        <name>Mg(2+)</name>
        <dbReference type="ChEBI" id="CHEBI:18420"/>
        <label>4</label>
    </ligand>
</feature>
<feature type="binding site" evidence="2">
    <location>
        <position position="203"/>
    </location>
    <ligand>
        <name>Mg(2+)</name>
        <dbReference type="ChEBI" id="CHEBI:18420"/>
        <label>3</label>
    </ligand>
</feature>
<feature type="binding site" evidence="2">
    <location>
        <position position="311"/>
    </location>
    <ligand>
        <name>substrate</name>
    </ligand>
</feature>
<dbReference type="InterPro" id="IPR036676">
    <property type="entry name" value="PurM-like_C_sf"/>
</dbReference>
<keyword evidence="2 5" id="KW-0418">Kinase</keyword>
<keyword evidence="2" id="KW-0479">Metal-binding</keyword>
<dbReference type="GO" id="GO:0000287">
    <property type="term" value="F:magnesium ion binding"/>
    <property type="evidence" value="ECO:0007669"/>
    <property type="project" value="UniProtKB-UniRule"/>
</dbReference>
<dbReference type="PIRSF" id="PIRSF005303">
    <property type="entry name" value="Thiam_monoph_kin"/>
    <property type="match status" value="1"/>
</dbReference>
<feature type="binding site" evidence="2">
    <location>
        <position position="23"/>
    </location>
    <ligand>
        <name>Mg(2+)</name>
        <dbReference type="ChEBI" id="CHEBI:18420"/>
        <label>3</label>
    </ligand>
</feature>
<dbReference type="RefSeq" id="WP_158406667.1">
    <property type="nucleotide sequence ID" value="NZ_CP033454.1"/>
</dbReference>
<dbReference type="Proteomes" id="UP000422822">
    <property type="component" value="Chromosome"/>
</dbReference>
<dbReference type="SUPFAM" id="SSF56042">
    <property type="entry name" value="PurM C-terminal domain-like"/>
    <property type="match status" value="1"/>
</dbReference>
<feature type="binding site" evidence="2">
    <location>
        <position position="23"/>
    </location>
    <ligand>
        <name>Mg(2+)</name>
        <dbReference type="ChEBI" id="CHEBI:18420"/>
        <label>4</label>
    </ligand>
</feature>
<feature type="domain" description="PurM-like C-terminal" evidence="4">
    <location>
        <begin position="145"/>
        <end position="298"/>
    </location>
</feature>
<evidence type="ECO:0000259" key="3">
    <source>
        <dbReference type="Pfam" id="PF00586"/>
    </source>
</evidence>
<keyword evidence="6" id="KW-1185">Reference proteome</keyword>